<evidence type="ECO:0000256" key="2">
    <source>
        <dbReference type="ARBA" id="ARBA00006843"/>
    </source>
</evidence>
<name>A0AA35TMW8_GEOBA</name>
<dbReference type="InterPro" id="IPR007593">
    <property type="entry name" value="CD225/Dispanin_fam"/>
</dbReference>
<gene>
    <name evidence="8" type="ORF">GBAR_LOCUS28057</name>
</gene>
<evidence type="ECO:0000256" key="6">
    <source>
        <dbReference type="SAM" id="MobiDB-lite"/>
    </source>
</evidence>
<keyword evidence="3 7" id="KW-0812">Transmembrane</keyword>
<evidence type="ECO:0000256" key="5">
    <source>
        <dbReference type="ARBA" id="ARBA00023136"/>
    </source>
</evidence>
<evidence type="ECO:0000256" key="7">
    <source>
        <dbReference type="SAM" id="Phobius"/>
    </source>
</evidence>
<keyword evidence="5 7" id="KW-0472">Membrane</keyword>
<dbReference type="EMBL" id="CASHTH010003912">
    <property type="protein sequence ID" value="CAI8051225.1"/>
    <property type="molecule type" value="Genomic_DNA"/>
</dbReference>
<comment type="caution">
    <text evidence="8">The sequence shown here is derived from an EMBL/GenBank/DDBJ whole genome shotgun (WGS) entry which is preliminary data.</text>
</comment>
<keyword evidence="9" id="KW-1185">Reference proteome</keyword>
<feature type="region of interest" description="Disordered" evidence="6">
    <location>
        <begin position="127"/>
        <end position="171"/>
    </location>
</feature>
<dbReference type="Proteomes" id="UP001174909">
    <property type="component" value="Unassembled WGS sequence"/>
</dbReference>
<evidence type="ECO:0000313" key="9">
    <source>
        <dbReference type="Proteomes" id="UP001174909"/>
    </source>
</evidence>
<evidence type="ECO:0000256" key="4">
    <source>
        <dbReference type="ARBA" id="ARBA00022989"/>
    </source>
</evidence>
<feature type="region of interest" description="Disordered" evidence="6">
    <location>
        <begin position="97"/>
        <end position="116"/>
    </location>
</feature>
<feature type="compositionally biased region" description="Low complexity" evidence="6">
    <location>
        <begin position="139"/>
        <end position="171"/>
    </location>
</feature>
<feature type="region of interest" description="Disordered" evidence="6">
    <location>
        <begin position="1"/>
        <end position="57"/>
    </location>
</feature>
<dbReference type="PANTHER" id="PTHR14948:SF44">
    <property type="entry name" value="PROLINE-RICH TRANSMEMBRANE PROTEIN 1-LIKE"/>
    <property type="match status" value="1"/>
</dbReference>
<feature type="compositionally biased region" description="Low complexity" evidence="6">
    <location>
        <begin position="103"/>
        <end position="112"/>
    </location>
</feature>
<evidence type="ECO:0000256" key="3">
    <source>
        <dbReference type="ARBA" id="ARBA00022692"/>
    </source>
</evidence>
<reference evidence="8" key="1">
    <citation type="submission" date="2023-03" db="EMBL/GenBank/DDBJ databases">
        <authorList>
            <person name="Steffen K."/>
            <person name="Cardenas P."/>
        </authorList>
    </citation>
    <scope>NUCLEOTIDE SEQUENCE</scope>
</reference>
<dbReference type="GO" id="GO:0016020">
    <property type="term" value="C:membrane"/>
    <property type="evidence" value="ECO:0007669"/>
    <property type="project" value="UniProtKB-SubCell"/>
</dbReference>
<dbReference type="AlphaFoldDB" id="A0AA35TMW8"/>
<dbReference type="PANTHER" id="PTHR14948">
    <property type="entry name" value="NG5"/>
    <property type="match status" value="1"/>
</dbReference>
<dbReference type="InterPro" id="IPR051423">
    <property type="entry name" value="CD225/Dispanin"/>
</dbReference>
<keyword evidence="4 7" id="KW-1133">Transmembrane helix</keyword>
<organism evidence="8 9">
    <name type="scientific">Geodia barretti</name>
    <name type="common">Barrett's horny sponge</name>
    <dbReference type="NCBI Taxonomy" id="519541"/>
    <lineage>
        <taxon>Eukaryota</taxon>
        <taxon>Metazoa</taxon>
        <taxon>Porifera</taxon>
        <taxon>Demospongiae</taxon>
        <taxon>Heteroscleromorpha</taxon>
        <taxon>Tetractinellida</taxon>
        <taxon>Astrophorina</taxon>
        <taxon>Geodiidae</taxon>
        <taxon>Geodia</taxon>
    </lineage>
</organism>
<evidence type="ECO:0000313" key="8">
    <source>
        <dbReference type="EMBL" id="CAI8051225.1"/>
    </source>
</evidence>
<evidence type="ECO:0000256" key="1">
    <source>
        <dbReference type="ARBA" id="ARBA00004370"/>
    </source>
</evidence>
<sequence length="298" mass="32569">MQRLFQRPGVATQHSQGSSSNFSSNPSFDRNDASEDDKDPGAALNRCRSDASPQPDSLCRVSRAGLAIAFTEIPAPSQLRDSGYVEMAFTHIPDDHQTESFDQQQQQSSSLSSEHKFRGLLQLSRRATESREMLQQQPSWSSDVIPSSSLESATSNFSTDSSNNSPSLGSGVGSNLSLLPSASPLGLGIDTFRTYSPLETQPLTLPEIEVNENLVPGPKTYFALALCSTILCCLPVGVLALISAQQVRRRLAERDRHRAFLSSQRAKRRSLLAILVGTMMWTFVVVTLSVTLVLRLKP</sequence>
<dbReference type="Pfam" id="PF04505">
    <property type="entry name" value="CD225"/>
    <property type="match status" value="1"/>
</dbReference>
<feature type="transmembrane region" description="Helical" evidence="7">
    <location>
        <begin position="271"/>
        <end position="294"/>
    </location>
</feature>
<feature type="compositionally biased region" description="Low complexity" evidence="6">
    <location>
        <begin position="18"/>
        <end position="28"/>
    </location>
</feature>
<comment type="similarity">
    <text evidence="2">Belongs to the CD225/Dispanin family.</text>
</comment>
<accession>A0AA35TMW8</accession>
<proteinExistence type="inferred from homology"/>
<protein>
    <submittedName>
        <fullName evidence="8">Uncharacterized protein</fullName>
    </submittedName>
</protein>
<comment type="subcellular location">
    <subcellularLocation>
        <location evidence="1">Membrane</location>
    </subcellularLocation>
</comment>
<feature type="transmembrane region" description="Helical" evidence="7">
    <location>
        <begin position="221"/>
        <end position="244"/>
    </location>
</feature>